<sequence length="29" mass="3515">MQLPRYRDSNISYFKALLKILLAWTRAFV</sequence>
<comment type="caution">
    <text evidence="1">The sequence shown here is derived from an EMBL/GenBank/DDBJ whole genome shotgun (WGS) entry which is preliminary data.</text>
</comment>
<dbReference type="AlphaFoldDB" id="A0AAV2B825"/>
<proteinExistence type="predicted"/>
<keyword evidence="2" id="KW-1185">Reference proteome</keyword>
<evidence type="ECO:0000313" key="1">
    <source>
        <dbReference type="EMBL" id="CAL1292297.1"/>
    </source>
</evidence>
<protein>
    <submittedName>
        <fullName evidence="1">Uncharacterized protein</fullName>
    </submittedName>
</protein>
<dbReference type="EMBL" id="CAXIEN010000303">
    <property type="protein sequence ID" value="CAL1292297.1"/>
    <property type="molecule type" value="Genomic_DNA"/>
</dbReference>
<evidence type="ECO:0000313" key="2">
    <source>
        <dbReference type="Proteomes" id="UP001497382"/>
    </source>
</evidence>
<name>A0AAV2B825_9ARAC</name>
<reference evidence="1 2" key="1">
    <citation type="submission" date="2024-04" db="EMBL/GenBank/DDBJ databases">
        <authorList>
            <person name="Rising A."/>
            <person name="Reimegard J."/>
            <person name="Sonavane S."/>
            <person name="Akerstrom W."/>
            <person name="Nylinder S."/>
            <person name="Hedman E."/>
            <person name="Kallberg Y."/>
        </authorList>
    </citation>
    <scope>NUCLEOTIDE SEQUENCE [LARGE SCALE GENOMIC DNA]</scope>
</reference>
<gene>
    <name evidence="1" type="ORF">LARSCL_LOCUS17579</name>
</gene>
<accession>A0AAV2B825</accession>
<dbReference type="Proteomes" id="UP001497382">
    <property type="component" value="Unassembled WGS sequence"/>
</dbReference>
<organism evidence="1 2">
    <name type="scientific">Larinioides sclopetarius</name>
    <dbReference type="NCBI Taxonomy" id="280406"/>
    <lineage>
        <taxon>Eukaryota</taxon>
        <taxon>Metazoa</taxon>
        <taxon>Ecdysozoa</taxon>
        <taxon>Arthropoda</taxon>
        <taxon>Chelicerata</taxon>
        <taxon>Arachnida</taxon>
        <taxon>Araneae</taxon>
        <taxon>Araneomorphae</taxon>
        <taxon>Entelegynae</taxon>
        <taxon>Araneoidea</taxon>
        <taxon>Araneidae</taxon>
        <taxon>Larinioides</taxon>
    </lineage>
</organism>